<dbReference type="EMBL" id="JAEAOA010001849">
    <property type="protein sequence ID" value="KAK3590749.1"/>
    <property type="molecule type" value="Genomic_DNA"/>
</dbReference>
<organism evidence="4 5">
    <name type="scientific">Potamilus streckersoni</name>
    <dbReference type="NCBI Taxonomy" id="2493646"/>
    <lineage>
        <taxon>Eukaryota</taxon>
        <taxon>Metazoa</taxon>
        <taxon>Spiralia</taxon>
        <taxon>Lophotrochozoa</taxon>
        <taxon>Mollusca</taxon>
        <taxon>Bivalvia</taxon>
        <taxon>Autobranchia</taxon>
        <taxon>Heteroconchia</taxon>
        <taxon>Palaeoheterodonta</taxon>
        <taxon>Unionida</taxon>
        <taxon>Unionoidea</taxon>
        <taxon>Unionidae</taxon>
        <taxon>Ambleminae</taxon>
        <taxon>Lampsilini</taxon>
        <taxon>Potamilus</taxon>
    </lineage>
</organism>
<dbReference type="GO" id="GO:0016887">
    <property type="term" value="F:ATP hydrolysis activity"/>
    <property type="evidence" value="ECO:0007669"/>
    <property type="project" value="InterPro"/>
</dbReference>
<dbReference type="Gene3D" id="3.40.50.300">
    <property type="entry name" value="P-loop containing nucleotide triphosphate hydrolases"/>
    <property type="match status" value="1"/>
</dbReference>
<keyword evidence="5" id="KW-1185">Reference proteome</keyword>
<protein>
    <recommendedName>
        <fullName evidence="3">ABC transporter domain-containing protein</fullName>
    </recommendedName>
</protein>
<evidence type="ECO:0000256" key="2">
    <source>
        <dbReference type="SAM" id="SignalP"/>
    </source>
</evidence>
<keyword evidence="1" id="KW-0472">Membrane</keyword>
<reference evidence="4" key="1">
    <citation type="journal article" date="2021" name="Genome Biol. Evol.">
        <title>A High-Quality Reference Genome for a Parasitic Bivalve with Doubly Uniparental Inheritance (Bivalvia: Unionida).</title>
        <authorList>
            <person name="Smith C.H."/>
        </authorList>
    </citation>
    <scope>NUCLEOTIDE SEQUENCE</scope>
    <source>
        <strain evidence="4">CHS0354</strain>
    </source>
</reference>
<feature type="transmembrane region" description="Helical" evidence="1">
    <location>
        <begin position="126"/>
        <end position="150"/>
    </location>
</feature>
<dbReference type="InterPro" id="IPR026082">
    <property type="entry name" value="ABCA"/>
</dbReference>
<dbReference type="GO" id="GO:0140359">
    <property type="term" value="F:ABC-type transporter activity"/>
    <property type="evidence" value="ECO:0007669"/>
    <property type="project" value="InterPro"/>
</dbReference>
<keyword evidence="2" id="KW-0732">Signal</keyword>
<keyword evidence="1" id="KW-1133">Transmembrane helix</keyword>
<dbReference type="GO" id="GO:0005524">
    <property type="term" value="F:ATP binding"/>
    <property type="evidence" value="ECO:0007669"/>
    <property type="project" value="InterPro"/>
</dbReference>
<dbReference type="InterPro" id="IPR003439">
    <property type="entry name" value="ABC_transporter-like_ATP-bd"/>
</dbReference>
<sequence>MLPTCGHRGFLILKFSMRRVALLASSSSSDLATNHWSPGVAALVTTYSLNLVKSNVNHIVEWCCLAVIPLYNVGQAIKNIHVNYGYREYCAQKSYDSACQDSCTGVFCFKYQDSFLAWESPGIGRLLIFMFFQGFFYFSLVFLIESGLFVRIICSVRNSVPAIAGFQVLQNDNATDNDVEAEKERINNTTLSILLQTDSLIIKNLTKYYGNFRAVNNISVGMQADECFGLLGQNGAGKTTTFKILTGEERSTVGDAYLQGCSINDYIREVHKKLGYCPQFDGLIDQMTGRETLTMFGRLRGISEGQISDVVTELIDVMMLREHADKQTALYR</sequence>
<dbReference type="Proteomes" id="UP001195483">
    <property type="component" value="Unassembled WGS sequence"/>
</dbReference>
<dbReference type="AlphaFoldDB" id="A0AAE0SFJ1"/>
<evidence type="ECO:0000313" key="4">
    <source>
        <dbReference type="EMBL" id="KAK3590749.1"/>
    </source>
</evidence>
<comment type="caution">
    <text evidence="4">The sequence shown here is derived from an EMBL/GenBank/DDBJ whole genome shotgun (WGS) entry which is preliminary data.</text>
</comment>
<dbReference type="SUPFAM" id="SSF52540">
    <property type="entry name" value="P-loop containing nucleoside triphosphate hydrolases"/>
    <property type="match status" value="1"/>
</dbReference>
<proteinExistence type="predicted"/>
<dbReference type="GO" id="GO:0005319">
    <property type="term" value="F:lipid transporter activity"/>
    <property type="evidence" value="ECO:0007669"/>
    <property type="project" value="TreeGrafter"/>
</dbReference>
<evidence type="ECO:0000256" key="1">
    <source>
        <dbReference type="SAM" id="Phobius"/>
    </source>
</evidence>
<evidence type="ECO:0000259" key="3">
    <source>
        <dbReference type="Pfam" id="PF00005"/>
    </source>
</evidence>
<gene>
    <name evidence="4" type="ORF">CHS0354_030989</name>
</gene>
<dbReference type="GO" id="GO:0016020">
    <property type="term" value="C:membrane"/>
    <property type="evidence" value="ECO:0007669"/>
    <property type="project" value="InterPro"/>
</dbReference>
<feature type="domain" description="ABC transporter" evidence="3">
    <location>
        <begin position="215"/>
        <end position="318"/>
    </location>
</feature>
<evidence type="ECO:0000313" key="5">
    <source>
        <dbReference type="Proteomes" id="UP001195483"/>
    </source>
</evidence>
<accession>A0AAE0SFJ1</accession>
<dbReference type="PANTHER" id="PTHR19229">
    <property type="entry name" value="ATP-BINDING CASSETTE TRANSPORTER SUBFAMILY A ABCA"/>
    <property type="match status" value="1"/>
</dbReference>
<feature type="chain" id="PRO_5042007055" description="ABC transporter domain-containing protein" evidence="2">
    <location>
        <begin position="25"/>
        <end position="332"/>
    </location>
</feature>
<name>A0AAE0SFJ1_9BIVA</name>
<dbReference type="Pfam" id="PF00005">
    <property type="entry name" value="ABC_tran"/>
    <property type="match status" value="1"/>
</dbReference>
<dbReference type="InterPro" id="IPR027417">
    <property type="entry name" value="P-loop_NTPase"/>
</dbReference>
<dbReference type="PANTHER" id="PTHR19229:SF250">
    <property type="entry name" value="ABC TRANSPORTER DOMAIN-CONTAINING PROTEIN-RELATED"/>
    <property type="match status" value="1"/>
</dbReference>
<reference evidence="4" key="2">
    <citation type="journal article" date="2021" name="Genome Biol. Evol.">
        <title>Developing a high-quality reference genome for a parasitic bivalve with doubly uniparental inheritance (Bivalvia: Unionida).</title>
        <authorList>
            <person name="Smith C.H."/>
        </authorList>
    </citation>
    <scope>NUCLEOTIDE SEQUENCE</scope>
    <source>
        <strain evidence="4">CHS0354</strain>
        <tissue evidence="4">Mantle</tissue>
    </source>
</reference>
<keyword evidence="1" id="KW-0812">Transmembrane</keyword>
<reference evidence="4" key="3">
    <citation type="submission" date="2023-05" db="EMBL/GenBank/DDBJ databases">
        <authorList>
            <person name="Smith C.H."/>
        </authorList>
    </citation>
    <scope>NUCLEOTIDE SEQUENCE</scope>
    <source>
        <strain evidence="4">CHS0354</strain>
        <tissue evidence="4">Mantle</tissue>
    </source>
</reference>
<feature type="signal peptide" evidence="2">
    <location>
        <begin position="1"/>
        <end position="24"/>
    </location>
</feature>